<accession>A0A3M6UVV0</accession>
<dbReference type="Proteomes" id="UP000275408">
    <property type="component" value="Unassembled WGS sequence"/>
</dbReference>
<comment type="caution">
    <text evidence="1">The sequence shown here is derived from an EMBL/GenBank/DDBJ whole genome shotgun (WGS) entry which is preliminary data.</text>
</comment>
<name>A0A3M6UVV0_POCDA</name>
<evidence type="ECO:0000313" key="2">
    <source>
        <dbReference type="Proteomes" id="UP000275408"/>
    </source>
</evidence>
<reference evidence="1 2" key="1">
    <citation type="journal article" date="2018" name="Sci. Rep.">
        <title>Comparative analysis of the Pocillopora damicornis genome highlights role of immune system in coral evolution.</title>
        <authorList>
            <person name="Cunning R."/>
            <person name="Bay R.A."/>
            <person name="Gillette P."/>
            <person name="Baker A.C."/>
            <person name="Traylor-Knowles N."/>
        </authorList>
    </citation>
    <scope>NUCLEOTIDE SEQUENCE [LARGE SCALE GENOMIC DNA]</scope>
    <source>
        <strain evidence="1">RSMAS</strain>
        <tissue evidence="1">Whole animal</tissue>
    </source>
</reference>
<dbReference type="EMBL" id="RCHS01000616">
    <property type="protein sequence ID" value="RMX57765.1"/>
    <property type="molecule type" value="Genomic_DNA"/>
</dbReference>
<sequence length="107" mass="12234">MAIPIWDIMDNMVVKTFGKVTKIGEKRKNSFANEQFVERSKTVKQPLKKKNNLPTFTSTNRKTEDCALFLRLYIACQIGVGNLEDIFKYENQAWPPSLPQLGQLRGG</sequence>
<feature type="non-terminal residue" evidence="1">
    <location>
        <position position="107"/>
    </location>
</feature>
<protein>
    <submittedName>
        <fullName evidence="1">Uncharacterized protein</fullName>
    </submittedName>
</protein>
<proteinExistence type="predicted"/>
<keyword evidence="2" id="KW-1185">Reference proteome</keyword>
<gene>
    <name evidence="1" type="ORF">pdam_00023629</name>
</gene>
<dbReference type="AlphaFoldDB" id="A0A3M6UVV0"/>
<organism evidence="1 2">
    <name type="scientific">Pocillopora damicornis</name>
    <name type="common">Cauliflower coral</name>
    <name type="synonym">Millepora damicornis</name>
    <dbReference type="NCBI Taxonomy" id="46731"/>
    <lineage>
        <taxon>Eukaryota</taxon>
        <taxon>Metazoa</taxon>
        <taxon>Cnidaria</taxon>
        <taxon>Anthozoa</taxon>
        <taxon>Hexacorallia</taxon>
        <taxon>Scleractinia</taxon>
        <taxon>Astrocoeniina</taxon>
        <taxon>Pocilloporidae</taxon>
        <taxon>Pocillopora</taxon>
    </lineage>
</organism>
<evidence type="ECO:0000313" key="1">
    <source>
        <dbReference type="EMBL" id="RMX57765.1"/>
    </source>
</evidence>